<dbReference type="EMBL" id="GL541650">
    <property type="protein sequence ID" value="KDE08417.1"/>
    <property type="molecule type" value="Genomic_DNA"/>
</dbReference>
<dbReference type="AlphaFoldDB" id="U5H262"/>
<dbReference type="InterPro" id="IPR011032">
    <property type="entry name" value="GroES-like_sf"/>
</dbReference>
<dbReference type="HOGENOM" id="CLU_026673_17_0_1"/>
<evidence type="ECO:0000256" key="10">
    <source>
        <dbReference type="ARBA" id="ARBA00023160"/>
    </source>
</evidence>
<keyword evidence="4" id="KW-0276">Fatty acid metabolism</keyword>
<dbReference type="CDD" id="cd08290">
    <property type="entry name" value="ETR"/>
    <property type="match status" value="1"/>
</dbReference>
<dbReference type="SMART" id="SM00829">
    <property type="entry name" value="PKS_ER"/>
    <property type="match status" value="1"/>
</dbReference>
<dbReference type="OrthoDB" id="7482721at2759"/>
<dbReference type="OMA" id="YGYTQSK"/>
<evidence type="ECO:0000256" key="2">
    <source>
        <dbReference type="ARBA" id="ARBA00010371"/>
    </source>
</evidence>
<dbReference type="Gene3D" id="3.90.180.10">
    <property type="entry name" value="Medium-chain alcohol dehydrogenases, catalytic domain"/>
    <property type="match status" value="1"/>
</dbReference>
<evidence type="ECO:0000256" key="1">
    <source>
        <dbReference type="ARBA" id="ARBA00004173"/>
    </source>
</evidence>
<keyword evidence="3" id="KW-0444">Lipid biosynthesis</keyword>
<dbReference type="STRING" id="683840.U5H262"/>
<evidence type="ECO:0000256" key="11">
    <source>
        <dbReference type="ARBA" id="ARBA00038963"/>
    </source>
</evidence>
<keyword evidence="6" id="KW-0809">Transit peptide</keyword>
<feature type="region of interest" description="Disordered" evidence="13">
    <location>
        <begin position="17"/>
        <end position="42"/>
    </location>
</feature>
<dbReference type="Pfam" id="PF08240">
    <property type="entry name" value="ADH_N"/>
    <property type="match status" value="1"/>
</dbReference>
<organism evidence="15">
    <name type="scientific">Microbotryum lychnidis-dioicae (strain p1A1 Lamole / MvSl-1064)</name>
    <name type="common">Anther smut fungus</name>
    <dbReference type="NCBI Taxonomy" id="683840"/>
    <lineage>
        <taxon>Eukaryota</taxon>
        <taxon>Fungi</taxon>
        <taxon>Dikarya</taxon>
        <taxon>Basidiomycota</taxon>
        <taxon>Pucciniomycotina</taxon>
        <taxon>Microbotryomycetes</taxon>
        <taxon>Microbotryales</taxon>
        <taxon>Microbotryaceae</taxon>
        <taxon>Microbotryum</taxon>
    </lineage>
</organism>
<dbReference type="GO" id="GO:0005739">
    <property type="term" value="C:mitochondrion"/>
    <property type="evidence" value="ECO:0007669"/>
    <property type="project" value="UniProtKB-SubCell"/>
</dbReference>
<dbReference type="EC" id="1.3.1.104" evidence="11"/>
<evidence type="ECO:0000256" key="3">
    <source>
        <dbReference type="ARBA" id="ARBA00022516"/>
    </source>
</evidence>
<dbReference type="PANTHER" id="PTHR43981">
    <property type="entry name" value="ENOYL-[ACYL-CARRIER-PROTEIN] REDUCTASE, MITOCHONDRIAL"/>
    <property type="match status" value="1"/>
</dbReference>
<evidence type="ECO:0000256" key="8">
    <source>
        <dbReference type="ARBA" id="ARBA00023098"/>
    </source>
</evidence>
<protein>
    <recommendedName>
        <fullName evidence="11">enoyl-[acyl-carrier-protein] reductase</fullName>
        <ecNumber evidence="11">1.3.1.104</ecNumber>
    </recommendedName>
</protein>
<dbReference type="Proteomes" id="UP000017200">
    <property type="component" value="Unassembled WGS sequence"/>
</dbReference>
<keyword evidence="5" id="KW-0521">NADP</keyword>
<feature type="compositionally biased region" description="Pro residues" evidence="13">
    <location>
        <begin position="19"/>
        <end position="31"/>
    </location>
</feature>
<accession>U5H262</accession>
<name>U5H262_USTV1</name>
<reference evidence="15" key="2">
    <citation type="submission" date="2010-11" db="EMBL/GenBank/DDBJ databases">
        <authorList>
            <consortium name="The Broad Institute Genome Sequencing Platform"/>
            <person name="Earl A."/>
            <person name="Ward D."/>
            <person name="Feldgarden M."/>
            <person name="Gevers D."/>
            <person name="Butler R."/>
            <person name="Young S.K."/>
            <person name="Zeng Q."/>
            <person name="Gargeya S."/>
            <person name="Fitzgerald M."/>
            <person name="Haas B."/>
            <person name="Abouelleil A."/>
            <person name="Alvarado L."/>
            <person name="Arachchi H.M."/>
            <person name="Berlin A."/>
            <person name="Brown A."/>
            <person name="Chapman S.B."/>
            <person name="Chen Z."/>
            <person name="Dunbar C."/>
            <person name="Freedman E."/>
            <person name="Gearin G."/>
            <person name="Gellesch M."/>
            <person name="Goldberg J."/>
            <person name="Griggs A."/>
            <person name="Gujja S."/>
            <person name="Heilman E."/>
            <person name="Heiman D."/>
            <person name="Howarth C."/>
            <person name="Larson L."/>
            <person name="Lui A."/>
            <person name="MacDonald P.J.P."/>
            <person name="Mehta T."/>
            <person name="Montmayeur A."/>
            <person name="Murphy C."/>
            <person name="Neiman D."/>
            <person name="Pearson M."/>
            <person name="Priest M."/>
            <person name="Roberts A."/>
            <person name="Saif S."/>
            <person name="Shea T."/>
            <person name="Shenoy N."/>
            <person name="Sisk P."/>
            <person name="Stolte C."/>
            <person name="Sykes S."/>
            <person name="White J."/>
            <person name="Yandava C."/>
            <person name="Wortman J."/>
            <person name="Nusbaum C."/>
            <person name="Birren B."/>
        </authorList>
    </citation>
    <scope>NUCLEOTIDE SEQUENCE</scope>
    <source>
        <strain evidence="15">P1A1 Lamole</strain>
    </source>
</reference>
<dbReference type="EnsemblFungi" id="MVLG_01452T0">
    <property type="protein sequence ID" value="MVLG_01452T0"/>
    <property type="gene ID" value="MVLG_01452"/>
</dbReference>
<dbReference type="Gene3D" id="3.40.50.720">
    <property type="entry name" value="NAD(P)-binding Rossmann-like Domain"/>
    <property type="match status" value="1"/>
</dbReference>
<comment type="similarity">
    <text evidence="2">Belongs to the zinc-containing alcohol dehydrogenase family. Quinone oxidoreductase subfamily.</text>
</comment>
<keyword evidence="10" id="KW-0275">Fatty acid biosynthesis</keyword>
<reference evidence="16" key="4">
    <citation type="submission" date="2015-06" db="UniProtKB">
        <authorList>
            <consortium name="EnsemblFungi"/>
        </authorList>
    </citation>
    <scope>IDENTIFICATION</scope>
</reference>
<comment type="catalytic activity">
    <reaction evidence="12">
        <text>a 2,3-saturated acyl-[ACP] + NADP(+) = a (2E)-enoyl-[ACP] + NADPH + H(+)</text>
        <dbReference type="Rhea" id="RHEA:22564"/>
        <dbReference type="Rhea" id="RHEA-COMP:9925"/>
        <dbReference type="Rhea" id="RHEA-COMP:9926"/>
        <dbReference type="ChEBI" id="CHEBI:15378"/>
        <dbReference type="ChEBI" id="CHEBI:57783"/>
        <dbReference type="ChEBI" id="CHEBI:58349"/>
        <dbReference type="ChEBI" id="CHEBI:78784"/>
        <dbReference type="ChEBI" id="CHEBI:78785"/>
        <dbReference type="EC" id="1.3.1.104"/>
    </reaction>
</comment>
<dbReference type="GO" id="GO:0141148">
    <property type="term" value="F:enoyl-[acyl-carrier-protein] reductase (NADPH) activity"/>
    <property type="evidence" value="ECO:0007669"/>
    <property type="project" value="UniProtKB-EC"/>
</dbReference>
<evidence type="ECO:0000256" key="4">
    <source>
        <dbReference type="ARBA" id="ARBA00022832"/>
    </source>
</evidence>
<evidence type="ECO:0000313" key="16">
    <source>
        <dbReference type="EnsemblFungi" id="MVLG_01452T0"/>
    </source>
</evidence>
<dbReference type="Pfam" id="PF00107">
    <property type="entry name" value="ADH_zinc_N"/>
    <property type="match status" value="1"/>
</dbReference>
<dbReference type="InterPro" id="IPR013154">
    <property type="entry name" value="ADH-like_N"/>
</dbReference>
<dbReference type="InterPro" id="IPR013149">
    <property type="entry name" value="ADH-like_C"/>
</dbReference>
<proteinExistence type="inferred from homology"/>
<evidence type="ECO:0000256" key="13">
    <source>
        <dbReference type="SAM" id="MobiDB-lite"/>
    </source>
</evidence>
<dbReference type="SUPFAM" id="SSF50129">
    <property type="entry name" value="GroES-like"/>
    <property type="match status" value="1"/>
</dbReference>
<gene>
    <name evidence="15" type="ORF">MVLG_01452</name>
</gene>
<evidence type="ECO:0000256" key="7">
    <source>
        <dbReference type="ARBA" id="ARBA00023002"/>
    </source>
</evidence>
<reference evidence="15 17" key="3">
    <citation type="journal article" date="2015" name="BMC Genomics">
        <title>Sex and parasites: genomic and transcriptomic analysis of Microbotryum lychnidis-dioicae, the biotrophic and plant-castrating anther smut fungus.</title>
        <authorList>
            <person name="Perlin M.H."/>
            <person name="Amselem J."/>
            <person name="Fontanillas E."/>
            <person name="Toh S.S."/>
            <person name="Chen Z."/>
            <person name="Goldberg J."/>
            <person name="Duplessis S."/>
            <person name="Henrissat B."/>
            <person name="Young S."/>
            <person name="Zeng Q."/>
            <person name="Aguileta G."/>
            <person name="Petit E."/>
            <person name="Badouin H."/>
            <person name="Andrews J."/>
            <person name="Razeeq D."/>
            <person name="Gabaldon T."/>
            <person name="Quesneville H."/>
            <person name="Giraud T."/>
            <person name="Hood M.E."/>
            <person name="Schultz D.J."/>
            <person name="Cuomo C.A."/>
        </authorList>
    </citation>
    <scope>NUCLEOTIDE SEQUENCE [LARGE SCALE GENOMIC DNA]</scope>
    <source>
        <strain evidence="15">P1A1 Lamole</strain>
        <strain evidence="17">p1A1 Lamole</strain>
    </source>
</reference>
<evidence type="ECO:0000259" key="14">
    <source>
        <dbReference type="SMART" id="SM00829"/>
    </source>
</evidence>
<dbReference type="GO" id="GO:0006633">
    <property type="term" value="P:fatty acid biosynthetic process"/>
    <property type="evidence" value="ECO:0007669"/>
    <property type="project" value="UniProtKB-KW"/>
</dbReference>
<feature type="domain" description="Enoyl reductase (ER)" evidence="14">
    <location>
        <begin position="66"/>
        <end position="426"/>
    </location>
</feature>
<keyword evidence="7" id="KW-0560">Oxidoreductase</keyword>
<keyword evidence="8" id="KW-0443">Lipid metabolism</keyword>
<comment type="subcellular location">
    <subcellularLocation>
        <location evidence="1">Mitochondrion</location>
    </subcellularLocation>
</comment>
<sequence length="430" mass="47288">MNPALLPRLRAPFRLLRNYPPPTTRPSPPPRHAFSTGSGSLLAGHTSSITSQAIGYEKHGDPCEEGTLDVLEYELPRLQKGQVRLRFEMSALNPADINVIQGVYPTKPTAQTINGRTFTVMGNEGTAIVEGFEEDGKVEHEFHVGDRVVMAKAQMGTWQTHLNAFPSELIRLPPSSHNTTSTSLTASQAATLCINPPTAFRMLSDNLSINHNSSSNRPQWVIQNGANSAVGESVIQLARIWGIKTVNLVRVRSTEQETASLKKDLKSLGADVVLTYDEFLRKGGPEEVKVLVGKDEGAELKLALNCVGGDEIKGMLKVLDRGAKLVTYGGMAKKGLTLPPSMFIFKDLIAKGFWLSNWVKQQNDNGQARLEMMHQLVSFIEAGQFVTPKVEIVSLGPKSGLSIEEAKSRVREVMKRQMEGRTKKVLFDFE</sequence>
<dbReference type="InParanoid" id="U5H262"/>
<evidence type="ECO:0000256" key="12">
    <source>
        <dbReference type="ARBA" id="ARBA00048843"/>
    </source>
</evidence>
<evidence type="ECO:0000313" key="17">
    <source>
        <dbReference type="Proteomes" id="UP000017200"/>
    </source>
</evidence>
<evidence type="ECO:0000256" key="6">
    <source>
        <dbReference type="ARBA" id="ARBA00022946"/>
    </source>
</evidence>
<keyword evidence="17" id="KW-1185">Reference proteome</keyword>
<dbReference type="InterPro" id="IPR020843">
    <property type="entry name" value="ER"/>
</dbReference>
<evidence type="ECO:0000313" key="15">
    <source>
        <dbReference type="EMBL" id="KDE08417.1"/>
    </source>
</evidence>
<reference evidence="17" key="1">
    <citation type="submission" date="2010-11" db="EMBL/GenBank/DDBJ databases">
        <title>The genome sequence of Microbotryum violaceum strain p1A1 Lamole.</title>
        <authorList>
            <person name="Cuomo C."/>
            <person name="Perlin M."/>
            <person name="Young S.K."/>
            <person name="Zeng Q."/>
            <person name="Gargeya S."/>
            <person name="Alvarado L."/>
            <person name="Berlin A."/>
            <person name="Chapman S.B."/>
            <person name="Chen Z."/>
            <person name="Freedman E."/>
            <person name="Gellesch M."/>
            <person name="Goldberg J."/>
            <person name="Griggs A."/>
            <person name="Gujja S."/>
            <person name="Heilman E."/>
            <person name="Heiman D."/>
            <person name="Howarth C."/>
            <person name="Mehta T."/>
            <person name="Neiman D."/>
            <person name="Pearson M."/>
            <person name="Roberts A."/>
            <person name="Saif S."/>
            <person name="Shea T."/>
            <person name="Shenoy N."/>
            <person name="Sisk P."/>
            <person name="Stolte C."/>
            <person name="Sykes S."/>
            <person name="White J."/>
            <person name="Yandava C."/>
            <person name="Haas B."/>
            <person name="Nusbaum C."/>
            <person name="Birren B."/>
        </authorList>
    </citation>
    <scope>NUCLEOTIDE SEQUENCE [LARGE SCALE GENOMIC DNA]</scope>
    <source>
        <strain evidence="17">p1A1 Lamole</strain>
    </source>
</reference>
<dbReference type="FunCoup" id="U5H262">
    <property type="interactions" value="276"/>
</dbReference>
<dbReference type="SUPFAM" id="SSF51735">
    <property type="entry name" value="NAD(P)-binding Rossmann-fold domains"/>
    <property type="match status" value="1"/>
</dbReference>
<dbReference type="PANTHER" id="PTHR43981:SF2">
    <property type="entry name" value="ENOYL-[ACYL-CARRIER-PROTEIN] REDUCTASE, MITOCHONDRIAL"/>
    <property type="match status" value="1"/>
</dbReference>
<dbReference type="InterPro" id="IPR051034">
    <property type="entry name" value="Mito_Enoyl-ACP_Reductase"/>
</dbReference>
<dbReference type="InterPro" id="IPR036291">
    <property type="entry name" value="NAD(P)-bd_dom_sf"/>
</dbReference>
<dbReference type="EMBL" id="AEIJ01000134">
    <property type="status" value="NOT_ANNOTATED_CDS"/>
    <property type="molecule type" value="Genomic_DNA"/>
</dbReference>
<keyword evidence="9" id="KW-0496">Mitochondrion</keyword>
<evidence type="ECO:0000256" key="5">
    <source>
        <dbReference type="ARBA" id="ARBA00022857"/>
    </source>
</evidence>
<evidence type="ECO:0000256" key="9">
    <source>
        <dbReference type="ARBA" id="ARBA00023128"/>
    </source>
</evidence>